<dbReference type="KEGG" id="mlr:MELLADRAFT_87496"/>
<dbReference type="Pfam" id="PF20515">
    <property type="entry name" value="2OG-FeII_Oxy_6"/>
    <property type="match status" value="1"/>
</dbReference>
<feature type="compositionally biased region" description="Basic and acidic residues" evidence="1">
    <location>
        <begin position="533"/>
        <end position="559"/>
    </location>
</feature>
<evidence type="ECO:0000259" key="2">
    <source>
        <dbReference type="Pfam" id="PF20515"/>
    </source>
</evidence>
<gene>
    <name evidence="3" type="ORF">MELLADRAFT_87496</name>
</gene>
<dbReference type="VEuPathDB" id="FungiDB:MELLADRAFT_87496"/>
<name>F4RNJ1_MELLP</name>
<dbReference type="Proteomes" id="UP000001072">
    <property type="component" value="Unassembled WGS sequence"/>
</dbReference>
<reference evidence="4" key="1">
    <citation type="journal article" date="2011" name="Proc. Natl. Acad. Sci. U.S.A.">
        <title>Obligate biotrophy features unraveled by the genomic analysis of rust fungi.</title>
        <authorList>
            <person name="Duplessis S."/>
            <person name="Cuomo C.A."/>
            <person name="Lin Y.-C."/>
            <person name="Aerts A."/>
            <person name="Tisserant E."/>
            <person name="Veneault-Fourrey C."/>
            <person name="Joly D.L."/>
            <person name="Hacquard S."/>
            <person name="Amselem J."/>
            <person name="Cantarel B.L."/>
            <person name="Chiu R."/>
            <person name="Coutinho P.M."/>
            <person name="Feau N."/>
            <person name="Field M."/>
            <person name="Frey P."/>
            <person name="Gelhaye E."/>
            <person name="Goldberg J."/>
            <person name="Grabherr M.G."/>
            <person name="Kodira C.D."/>
            <person name="Kohler A."/>
            <person name="Kuees U."/>
            <person name="Lindquist E.A."/>
            <person name="Lucas S.M."/>
            <person name="Mago R."/>
            <person name="Mauceli E."/>
            <person name="Morin E."/>
            <person name="Murat C."/>
            <person name="Pangilinan J.L."/>
            <person name="Park R."/>
            <person name="Pearson M."/>
            <person name="Quesneville H."/>
            <person name="Rouhier N."/>
            <person name="Sakthikumar S."/>
            <person name="Salamov A.A."/>
            <person name="Schmutz J."/>
            <person name="Selles B."/>
            <person name="Shapiro H."/>
            <person name="Tanguay P."/>
            <person name="Tuskan G.A."/>
            <person name="Henrissat B."/>
            <person name="Van de Peer Y."/>
            <person name="Rouze P."/>
            <person name="Ellis J.G."/>
            <person name="Dodds P.N."/>
            <person name="Schein J.E."/>
            <person name="Zhong S."/>
            <person name="Hamelin R.C."/>
            <person name="Grigoriev I.V."/>
            <person name="Szabo L.J."/>
            <person name="Martin F."/>
        </authorList>
    </citation>
    <scope>NUCLEOTIDE SEQUENCE [LARGE SCALE GENOMIC DNA]</scope>
    <source>
        <strain evidence="4">98AG31 / pathotype 3-4-7</strain>
    </source>
</reference>
<organism evidence="4">
    <name type="scientific">Melampsora larici-populina (strain 98AG31 / pathotype 3-4-7)</name>
    <name type="common">Poplar leaf rust fungus</name>
    <dbReference type="NCBI Taxonomy" id="747676"/>
    <lineage>
        <taxon>Eukaryota</taxon>
        <taxon>Fungi</taxon>
        <taxon>Dikarya</taxon>
        <taxon>Basidiomycota</taxon>
        <taxon>Pucciniomycotina</taxon>
        <taxon>Pucciniomycetes</taxon>
        <taxon>Pucciniales</taxon>
        <taxon>Melampsoraceae</taxon>
        <taxon>Melampsora</taxon>
    </lineage>
</organism>
<dbReference type="OrthoDB" id="2503705at2759"/>
<dbReference type="InterPro" id="IPR046798">
    <property type="entry name" value="2OG-FeII_Oxy_6"/>
</dbReference>
<feature type="region of interest" description="Disordered" evidence="1">
    <location>
        <begin position="531"/>
        <end position="559"/>
    </location>
</feature>
<evidence type="ECO:0000313" key="4">
    <source>
        <dbReference type="Proteomes" id="UP000001072"/>
    </source>
</evidence>
<dbReference type="InParanoid" id="F4RNJ1"/>
<dbReference type="RefSeq" id="XP_007410738.1">
    <property type="nucleotide sequence ID" value="XM_007410676.1"/>
</dbReference>
<dbReference type="HOGENOM" id="CLU_026867_1_0_1"/>
<feature type="region of interest" description="Disordered" evidence="1">
    <location>
        <begin position="355"/>
        <end position="397"/>
    </location>
</feature>
<keyword evidence="4" id="KW-1185">Reference proteome</keyword>
<feature type="domain" description="Tet-like 2OG-Fe(II) oxygenase" evidence="2">
    <location>
        <begin position="396"/>
        <end position="532"/>
    </location>
</feature>
<feature type="compositionally biased region" description="Basic and acidic residues" evidence="1">
    <location>
        <begin position="381"/>
        <end position="392"/>
    </location>
</feature>
<proteinExistence type="predicted"/>
<feature type="compositionally biased region" description="Basic and acidic residues" evidence="1">
    <location>
        <begin position="195"/>
        <end position="204"/>
    </location>
</feature>
<dbReference type="EMBL" id="GL883110">
    <property type="protein sequence ID" value="EGG06087.1"/>
    <property type="molecule type" value="Genomic_DNA"/>
</dbReference>
<sequence>MAFVLTDHHIVIKYEEQSKGDIVFGYLISPTFSVAKDEAIVALNHPTKDINWLHRKRPRYSSVIEEPSGYVQPDGIPGVKWLSDLLEGINRDCQKGHSTEDHKWITFQLPMPFIALKSFIHFPHTYLAKDGYAKTEYWLHEACRYSVPAMGRKQAEGDDNTNRAEGDHNANCAGLEYVATPKSRRQGIVRHVIRSDTANKERQSDQSPANAKKLGGGLNKENLRFNDPVLPVEDYERTMEIISNLYTVYKYGHGQFIDMLTKKLICTFQFDDLEEMKKETFDEHQKDVDFIMMASQLFQRLPTTPKPKAQPQPLTTNTEATLCQATKTSIKTTTSTDERSLIDRQISINKNTGLEDISSMDNNALDSSPLTPLTSSDLQDESLHHSLPEAKKTRPTTNGALIQGNMYCFGQRAGQLPNFGLNVGSRFETFADAAFLQSQSLLRELDAPPMSATSKDNPPAPTNFCGNFVFTFGNFHNKPHTDNDKVTESGAFELEGGWFLFPKWQIALKTGRKYALQIAWSVKSTFHQTMQSKEVEIPRPDDHLKPCKSSSEEGHRGAI</sequence>
<evidence type="ECO:0000256" key="1">
    <source>
        <dbReference type="SAM" id="MobiDB-lite"/>
    </source>
</evidence>
<evidence type="ECO:0000313" key="3">
    <source>
        <dbReference type="EMBL" id="EGG06087.1"/>
    </source>
</evidence>
<feature type="compositionally biased region" description="Low complexity" evidence="1">
    <location>
        <begin position="365"/>
        <end position="377"/>
    </location>
</feature>
<accession>F4RNJ1</accession>
<dbReference type="GeneID" id="18934539"/>
<protein>
    <recommendedName>
        <fullName evidence="2">Tet-like 2OG-Fe(II) oxygenase domain-containing protein</fullName>
    </recommendedName>
</protein>
<feature type="region of interest" description="Disordered" evidence="1">
    <location>
        <begin position="195"/>
        <end position="219"/>
    </location>
</feature>
<dbReference type="AlphaFoldDB" id="F4RNJ1"/>